<dbReference type="PROSITE" id="PS51762">
    <property type="entry name" value="GH16_2"/>
    <property type="match status" value="1"/>
</dbReference>
<accession>A0ABP7IW33</accession>
<protein>
    <submittedName>
        <fullName evidence="4">Glycoside hydrolase family 16 protein</fullName>
    </submittedName>
</protein>
<dbReference type="Gene3D" id="2.60.120.200">
    <property type="match status" value="1"/>
</dbReference>
<dbReference type="PROSITE" id="PS51257">
    <property type="entry name" value="PROKAR_LIPOPROTEIN"/>
    <property type="match status" value="1"/>
</dbReference>
<evidence type="ECO:0000313" key="5">
    <source>
        <dbReference type="Proteomes" id="UP001501821"/>
    </source>
</evidence>
<keyword evidence="5" id="KW-1185">Reference proteome</keyword>
<feature type="chain" id="PRO_5046574116" evidence="2">
    <location>
        <begin position="22"/>
        <end position="312"/>
    </location>
</feature>
<dbReference type="PANTHER" id="PTHR10963">
    <property type="entry name" value="GLYCOSYL HYDROLASE-RELATED"/>
    <property type="match status" value="1"/>
</dbReference>
<dbReference type="EMBL" id="BAABAH010000013">
    <property type="protein sequence ID" value="GAA3828187.1"/>
    <property type="molecule type" value="Genomic_DNA"/>
</dbReference>
<feature type="domain" description="GH16" evidence="3">
    <location>
        <begin position="44"/>
        <end position="312"/>
    </location>
</feature>
<evidence type="ECO:0000256" key="2">
    <source>
        <dbReference type="SAM" id="SignalP"/>
    </source>
</evidence>
<dbReference type="GO" id="GO:0016787">
    <property type="term" value="F:hydrolase activity"/>
    <property type="evidence" value="ECO:0007669"/>
    <property type="project" value="UniProtKB-KW"/>
</dbReference>
<keyword evidence="4" id="KW-0378">Hydrolase</keyword>
<organism evidence="4 5">
    <name type="scientific">Nocardioides panacisoli</name>
    <dbReference type="NCBI Taxonomy" id="627624"/>
    <lineage>
        <taxon>Bacteria</taxon>
        <taxon>Bacillati</taxon>
        <taxon>Actinomycetota</taxon>
        <taxon>Actinomycetes</taxon>
        <taxon>Propionibacteriales</taxon>
        <taxon>Nocardioidaceae</taxon>
        <taxon>Nocardioides</taxon>
    </lineage>
</organism>
<dbReference type="SUPFAM" id="SSF49899">
    <property type="entry name" value="Concanavalin A-like lectins/glucanases"/>
    <property type="match status" value="1"/>
</dbReference>
<reference evidence="5" key="1">
    <citation type="journal article" date="2019" name="Int. J. Syst. Evol. Microbiol.">
        <title>The Global Catalogue of Microorganisms (GCM) 10K type strain sequencing project: providing services to taxonomists for standard genome sequencing and annotation.</title>
        <authorList>
            <consortium name="The Broad Institute Genomics Platform"/>
            <consortium name="The Broad Institute Genome Sequencing Center for Infectious Disease"/>
            <person name="Wu L."/>
            <person name="Ma J."/>
        </authorList>
    </citation>
    <scope>NUCLEOTIDE SEQUENCE [LARGE SCALE GENOMIC DNA]</scope>
    <source>
        <strain evidence="5">JCM 16953</strain>
    </source>
</reference>
<gene>
    <name evidence="4" type="ORF">GCM10022242_31980</name>
</gene>
<dbReference type="CDD" id="cd08023">
    <property type="entry name" value="GH16_laminarinase_like"/>
    <property type="match status" value="1"/>
</dbReference>
<name>A0ABP7IW33_9ACTN</name>
<keyword evidence="2" id="KW-0732">Signal</keyword>
<proteinExistence type="predicted"/>
<evidence type="ECO:0000256" key="1">
    <source>
        <dbReference type="SAM" id="MobiDB-lite"/>
    </source>
</evidence>
<dbReference type="PANTHER" id="PTHR10963:SF60">
    <property type="entry name" value="GRAM-NEGATIVE BACTERIA-BINDING PROTEIN 1-RELATED"/>
    <property type="match status" value="1"/>
</dbReference>
<dbReference type="Pfam" id="PF00722">
    <property type="entry name" value="Glyco_hydro_16"/>
    <property type="match status" value="1"/>
</dbReference>
<evidence type="ECO:0000313" key="4">
    <source>
        <dbReference type="EMBL" id="GAA3828187.1"/>
    </source>
</evidence>
<feature type="region of interest" description="Disordered" evidence="1">
    <location>
        <begin position="28"/>
        <end position="62"/>
    </location>
</feature>
<dbReference type="InterPro" id="IPR050546">
    <property type="entry name" value="Glycosyl_Hydrlase_16"/>
</dbReference>
<sequence>MRNLTRAAGVVLISLAILATACVEHDGASGAPSSPATSGSVSASTSPAPTTPPAAPCAGEHPRKADGGTYTCTFDDEFTGTTIDTTKWQAGTTARSGLSSPNHDCYVALPGNMSVSFGSLHLTAKHADHAFTCKSPRGDFTTEFTGASLTTRDRFSQAYGRVEFRARFPQATTPGVHSALWMNPATNVYGAWPLSGEIDVAEWFSADAGYVYPTLHYGGARLGVTHKCEVPTPGDWHQYAVEWTKTSMRFLYDGVECWKTGWKPVAPVKPPAPFDQPFNIVMNQVFGGGWNAVDELTPTSVTMDVDWVRAWK</sequence>
<dbReference type="InterPro" id="IPR000757">
    <property type="entry name" value="Beta-glucanase-like"/>
</dbReference>
<feature type="compositionally biased region" description="Low complexity" evidence="1">
    <location>
        <begin position="28"/>
        <end position="48"/>
    </location>
</feature>
<feature type="signal peptide" evidence="2">
    <location>
        <begin position="1"/>
        <end position="21"/>
    </location>
</feature>
<dbReference type="InterPro" id="IPR013320">
    <property type="entry name" value="ConA-like_dom_sf"/>
</dbReference>
<evidence type="ECO:0000259" key="3">
    <source>
        <dbReference type="PROSITE" id="PS51762"/>
    </source>
</evidence>
<comment type="caution">
    <text evidence="4">The sequence shown here is derived from an EMBL/GenBank/DDBJ whole genome shotgun (WGS) entry which is preliminary data.</text>
</comment>
<dbReference type="Proteomes" id="UP001501821">
    <property type="component" value="Unassembled WGS sequence"/>
</dbReference>